<sequence>MRILINDMEVVIPSSLSEITLGQRIDFHNQFGKAFDAHLDSIMAMEDGVPRDIEIMDLNLQKAYAAFSFFSEIDIDVLRQSAFTDEILQIYHSSLAQLFQHEQEIVLQDTYYFNGEKWQLSTPELHPGHRMRFGEFIDAKQIALDLYDFGQGKWDVMLRLCAIYLRREGEEYAAEFTRENSQRLQLMRSLPLEIALSVAFFLSASMSIYYNTSRFSHEVGLKHMSPTQLSTSSAGAG</sequence>
<dbReference type="EMBL" id="FRBL01000001">
    <property type="protein sequence ID" value="SHK93088.1"/>
    <property type="molecule type" value="Genomic_DNA"/>
</dbReference>
<dbReference type="OrthoDB" id="1258624at2"/>
<organism evidence="1 2">
    <name type="scientific">Chitinophaga jiangningensis</name>
    <dbReference type="NCBI Taxonomy" id="1419482"/>
    <lineage>
        <taxon>Bacteria</taxon>
        <taxon>Pseudomonadati</taxon>
        <taxon>Bacteroidota</taxon>
        <taxon>Chitinophagia</taxon>
        <taxon>Chitinophagales</taxon>
        <taxon>Chitinophagaceae</taxon>
        <taxon>Chitinophaga</taxon>
    </lineage>
</organism>
<accession>A0A1M6WHC1</accession>
<protein>
    <submittedName>
        <fullName evidence="1">Uncharacterized protein</fullName>
    </submittedName>
</protein>
<evidence type="ECO:0000313" key="2">
    <source>
        <dbReference type="Proteomes" id="UP000184420"/>
    </source>
</evidence>
<gene>
    <name evidence="1" type="ORF">SAMN05444266_101625</name>
</gene>
<proteinExistence type="predicted"/>
<dbReference type="RefSeq" id="WP_073077902.1">
    <property type="nucleotide sequence ID" value="NZ_FRBL01000001.1"/>
</dbReference>
<dbReference type="AlphaFoldDB" id="A0A1M6WHC1"/>
<name>A0A1M6WHC1_9BACT</name>
<dbReference type="Proteomes" id="UP000184420">
    <property type="component" value="Unassembled WGS sequence"/>
</dbReference>
<keyword evidence="2" id="KW-1185">Reference proteome</keyword>
<reference evidence="1 2" key="1">
    <citation type="submission" date="2016-11" db="EMBL/GenBank/DDBJ databases">
        <authorList>
            <person name="Jaros S."/>
            <person name="Januszkiewicz K."/>
            <person name="Wedrychowicz H."/>
        </authorList>
    </citation>
    <scope>NUCLEOTIDE SEQUENCE [LARGE SCALE GENOMIC DNA]</scope>
    <source>
        <strain evidence="1 2">DSM 27406</strain>
    </source>
</reference>
<evidence type="ECO:0000313" key="1">
    <source>
        <dbReference type="EMBL" id="SHK93088.1"/>
    </source>
</evidence>
<dbReference type="STRING" id="1419482.SAMN05444266_101625"/>